<organism evidence="2 3">
    <name type="scientific">Haloprofundus marisrubri</name>
    <dbReference type="NCBI Taxonomy" id="1514971"/>
    <lineage>
        <taxon>Archaea</taxon>
        <taxon>Methanobacteriati</taxon>
        <taxon>Methanobacteriota</taxon>
        <taxon>Stenosarchaea group</taxon>
        <taxon>Halobacteria</taxon>
        <taxon>Halobacteriales</taxon>
        <taxon>Haloferacaceae</taxon>
        <taxon>Haloprofundus</taxon>
    </lineage>
</organism>
<comment type="caution">
    <text evidence="2">The sequence shown here is derived from an EMBL/GenBank/DDBJ whole genome shotgun (WGS) entry which is preliminary data.</text>
</comment>
<evidence type="ECO:0000313" key="3">
    <source>
        <dbReference type="Proteomes" id="UP000054387"/>
    </source>
</evidence>
<dbReference type="Proteomes" id="UP000054387">
    <property type="component" value="Unassembled WGS sequence"/>
</dbReference>
<keyword evidence="3" id="KW-1185">Reference proteome</keyword>
<dbReference type="EMBL" id="LOPU01000011">
    <property type="protein sequence ID" value="KTG11238.1"/>
    <property type="molecule type" value="Genomic_DNA"/>
</dbReference>
<dbReference type="AlphaFoldDB" id="A0A0W1RCR7"/>
<protein>
    <submittedName>
        <fullName evidence="2">Uncharacterized protein</fullName>
    </submittedName>
</protein>
<feature type="transmembrane region" description="Helical" evidence="1">
    <location>
        <begin position="16"/>
        <end position="38"/>
    </location>
</feature>
<feature type="transmembrane region" description="Helical" evidence="1">
    <location>
        <begin position="44"/>
        <end position="64"/>
    </location>
</feature>
<evidence type="ECO:0000256" key="1">
    <source>
        <dbReference type="SAM" id="Phobius"/>
    </source>
</evidence>
<name>A0A0W1RCR7_9EURY</name>
<feature type="transmembrane region" description="Helical" evidence="1">
    <location>
        <begin position="460"/>
        <end position="478"/>
    </location>
</feature>
<dbReference type="RefSeq" id="WP_058580300.1">
    <property type="nucleotide sequence ID" value="NZ_LOPU01000011.1"/>
</dbReference>
<feature type="transmembrane region" description="Helical" evidence="1">
    <location>
        <begin position="107"/>
        <end position="128"/>
    </location>
</feature>
<accession>A0A0W1RCR7</accession>
<keyword evidence="1" id="KW-1133">Transmembrane helix</keyword>
<evidence type="ECO:0000313" key="2">
    <source>
        <dbReference type="EMBL" id="KTG11238.1"/>
    </source>
</evidence>
<dbReference type="Pfam" id="PF20108">
    <property type="entry name" value="DUF6498"/>
    <property type="match status" value="1"/>
</dbReference>
<sequence>MASSTIPERVGSVSDFTGFVPTLLVNLVPLVGLVAFGWEPVTLVVIYAVELSVSILLTSLKAPFAQRRAPADREGVLDVAESELTEKRGRIELVDWLPPVYLRNIPFTTAVFGGFAMLSMFIGVGLASTLDTSGVTFWEVAVGAGSLSLGQLLETKRGYFDTRRYERVSPYSVVETPVREAFFFAFVLFSIPILGALGPGSGVAALGIVVIIKLLVDWSAFRATHSDDGGRLTQWLAGPDEVDRAVEPVDVPAGAPTARASTDRESVAWTGVLGVLFPEAPVYATSFGFLWLAFFAVVGGDNVSRTVVLASLVTVVVLYVLALAVSVGSHYLHYGPMEYRRYDERIVAYDTWLAEPQWSVPVGGFRDVELVDDRLPDRLLATRTFECTTGWGDDEAERYLGPVSNPESFTDEFALSVRTTDLDPMSRPIAATALLVATGLVAAPLVFLVGGASVGDTLTVGMWAALLLLIPYGLWSLAY</sequence>
<proteinExistence type="predicted"/>
<feature type="transmembrane region" description="Helical" evidence="1">
    <location>
        <begin position="306"/>
        <end position="332"/>
    </location>
</feature>
<feature type="transmembrane region" description="Helical" evidence="1">
    <location>
        <begin position="282"/>
        <end position="300"/>
    </location>
</feature>
<gene>
    <name evidence="2" type="ORF">AUR64_04745</name>
</gene>
<dbReference type="OrthoDB" id="169315at2157"/>
<keyword evidence="1" id="KW-0472">Membrane</keyword>
<feature type="transmembrane region" description="Helical" evidence="1">
    <location>
        <begin position="181"/>
        <end position="212"/>
    </location>
</feature>
<feature type="transmembrane region" description="Helical" evidence="1">
    <location>
        <begin position="429"/>
        <end position="454"/>
    </location>
</feature>
<reference evidence="2 3" key="1">
    <citation type="submission" date="2015-12" db="EMBL/GenBank/DDBJ databases">
        <title>Haloprofundus marisrubri gen. nov., sp. nov., an extremely halophilic archaeon isolated from the Discovery deep brine-seawater interface in the Red Sea.</title>
        <authorList>
            <person name="Zhang G."/>
            <person name="Stingl U."/>
            <person name="Rashid M."/>
        </authorList>
    </citation>
    <scope>NUCLEOTIDE SEQUENCE [LARGE SCALE GENOMIC DNA]</scope>
    <source>
        <strain evidence="2 3">SB9</strain>
    </source>
</reference>
<dbReference type="InterPro" id="IPR045466">
    <property type="entry name" value="DUF6498"/>
</dbReference>
<keyword evidence="1" id="KW-0812">Transmembrane</keyword>